<evidence type="ECO:0008006" key="4">
    <source>
        <dbReference type="Google" id="ProtNLM"/>
    </source>
</evidence>
<organism evidence="2 3">
    <name type="scientific">Micromonospora purpureochromogenes</name>
    <dbReference type="NCBI Taxonomy" id="47872"/>
    <lineage>
        <taxon>Bacteria</taxon>
        <taxon>Bacillati</taxon>
        <taxon>Actinomycetota</taxon>
        <taxon>Actinomycetes</taxon>
        <taxon>Micromonosporales</taxon>
        <taxon>Micromonosporaceae</taxon>
        <taxon>Micromonospora</taxon>
    </lineage>
</organism>
<evidence type="ECO:0000256" key="1">
    <source>
        <dbReference type="SAM" id="MobiDB-lite"/>
    </source>
</evidence>
<accession>A0ABX2RMZ0</accession>
<dbReference type="Gene3D" id="1.20.120.450">
    <property type="entry name" value="dinb family like domain"/>
    <property type="match status" value="1"/>
</dbReference>
<keyword evidence="3" id="KW-1185">Reference proteome</keyword>
<dbReference type="InterPro" id="IPR007061">
    <property type="entry name" value="MST-like"/>
</dbReference>
<sequence length="206" mass="23203">MIEDFAKGHLHGQLRRTRQALVWKLEGLSEYDVRRPLTATGTNLLGLVKHLATLEAWYFGEVFGRPYPEPLGRWQDADGSDLWVTPGETREQIIDFYQRAWGHADATMEELPIDAPGHVPWWSRPDVKLFNIMVHVLQETTRHAGHADILREQIDGRTGVMAEYEEQIDTAAREAHWAKVERAAQEAAGGSHHADLSDTHGAVGTP</sequence>
<feature type="region of interest" description="Disordered" evidence="1">
    <location>
        <begin position="182"/>
        <end position="206"/>
    </location>
</feature>
<proteinExistence type="predicted"/>
<name>A0ABX2RMZ0_9ACTN</name>
<dbReference type="InterPro" id="IPR034660">
    <property type="entry name" value="DinB/YfiT-like"/>
</dbReference>
<dbReference type="EMBL" id="JACCCQ010000001">
    <property type="protein sequence ID" value="NYF57888.1"/>
    <property type="molecule type" value="Genomic_DNA"/>
</dbReference>
<evidence type="ECO:0000313" key="2">
    <source>
        <dbReference type="EMBL" id="NYF57888.1"/>
    </source>
</evidence>
<dbReference type="Proteomes" id="UP000631553">
    <property type="component" value="Unassembled WGS sequence"/>
</dbReference>
<dbReference type="SUPFAM" id="SSF109854">
    <property type="entry name" value="DinB/YfiT-like putative metalloenzymes"/>
    <property type="match status" value="1"/>
</dbReference>
<dbReference type="RefSeq" id="WP_179803870.1">
    <property type="nucleotide sequence ID" value="NZ_JACCCQ010000001.1"/>
</dbReference>
<evidence type="ECO:0000313" key="3">
    <source>
        <dbReference type="Proteomes" id="UP000631553"/>
    </source>
</evidence>
<comment type="caution">
    <text evidence="2">The sequence shown here is derived from an EMBL/GenBank/DDBJ whole genome shotgun (WGS) entry which is preliminary data.</text>
</comment>
<reference evidence="2 3" key="1">
    <citation type="submission" date="2020-07" db="EMBL/GenBank/DDBJ databases">
        <title>Sequencing the genomes of 1000 actinobacteria strains.</title>
        <authorList>
            <person name="Klenk H.-P."/>
        </authorList>
    </citation>
    <scope>NUCLEOTIDE SEQUENCE [LARGE SCALE GENOMIC DNA]</scope>
    <source>
        <strain evidence="2 3">DSM 43814</strain>
    </source>
</reference>
<protein>
    <recommendedName>
        <fullName evidence="4">DinB superfamily protein</fullName>
    </recommendedName>
</protein>
<dbReference type="Pfam" id="PF04978">
    <property type="entry name" value="MST"/>
    <property type="match status" value="1"/>
</dbReference>
<gene>
    <name evidence="2" type="ORF">HDA35_003719</name>
</gene>